<sequence>MRVTEQQIELAIAMLRKRAEGMPSGYFRGVPAEAFARDDLLRFLAVVMV</sequence>
<dbReference type="AlphaFoldDB" id="A0A0F8ZIJ1"/>
<feature type="non-terminal residue" evidence="1">
    <location>
        <position position="49"/>
    </location>
</feature>
<proteinExistence type="predicted"/>
<gene>
    <name evidence="1" type="ORF">LCGC14_2691090</name>
</gene>
<accession>A0A0F8ZIJ1</accession>
<reference evidence="1" key="1">
    <citation type="journal article" date="2015" name="Nature">
        <title>Complex archaea that bridge the gap between prokaryotes and eukaryotes.</title>
        <authorList>
            <person name="Spang A."/>
            <person name="Saw J.H."/>
            <person name="Jorgensen S.L."/>
            <person name="Zaremba-Niedzwiedzka K."/>
            <person name="Martijn J."/>
            <person name="Lind A.E."/>
            <person name="van Eijk R."/>
            <person name="Schleper C."/>
            <person name="Guy L."/>
            <person name="Ettema T.J."/>
        </authorList>
    </citation>
    <scope>NUCLEOTIDE SEQUENCE</scope>
</reference>
<dbReference type="EMBL" id="LAZR01047699">
    <property type="protein sequence ID" value="KKK93613.1"/>
    <property type="molecule type" value="Genomic_DNA"/>
</dbReference>
<protein>
    <submittedName>
        <fullName evidence="1">Uncharacterized protein</fullName>
    </submittedName>
</protein>
<name>A0A0F8ZIJ1_9ZZZZ</name>
<evidence type="ECO:0000313" key="1">
    <source>
        <dbReference type="EMBL" id="KKK93613.1"/>
    </source>
</evidence>
<comment type="caution">
    <text evidence="1">The sequence shown here is derived from an EMBL/GenBank/DDBJ whole genome shotgun (WGS) entry which is preliminary data.</text>
</comment>
<organism evidence="1">
    <name type="scientific">marine sediment metagenome</name>
    <dbReference type="NCBI Taxonomy" id="412755"/>
    <lineage>
        <taxon>unclassified sequences</taxon>
        <taxon>metagenomes</taxon>
        <taxon>ecological metagenomes</taxon>
    </lineage>
</organism>